<dbReference type="CDD" id="cd00086">
    <property type="entry name" value="homeodomain"/>
    <property type="match status" value="1"/>
</dbReference>
<dbReference type="SMART" id="SM00389">
    <property type="entry name" value="HOX"/>
    <property type="match status" value="1"/>
</dbReference>
<dbReference type="InterPro" id="IPR009057">
    <property type="entry name" value="Homeodomain-like_sf"/>
</dbReference>
<reference evidence="8" key="2">
    <citation type="journal article" date="2021" name="Genome Biol. Evol.">
        <title>Developing a high-quality reference genome for a parasitic bivalve with doubly uniparental inheritance (Bivalvia: Unionida).</title>
        <authorList>
            <person name="Smith C.H."/>
        </authorList>
    </citation>
    <scope>NUCLEOTIDE SEQUENCE</scope>
    <source>
        <strain evidence="8">CHS0354</strain>
        <tissue evidence="8">Mantle</tissue>
    </source>
</reference>
<keyword evidence="3 4" id="KW-0539">Nucleus</keyword>
<dbReference type="PROSITE" id="PS00027">
    <property type="entry name" value="HOMEOBOX_1"/>
    <property type="match status" value="1"/>
</dbReference>
<name>A0AAE0T8R3_9BIVA</name>
<dbReference type="GO" id="GO:0005634">
    <property type="term" value="C:nucleus"/>
    <property type="evidence" value="ECO:0007669"/>
    <property type="project" value="UniProtKB-SubCell"/>
</dbReference>
<keyword evidence="1 4" id="KW-0238">DNA-binding</keyword>
<evidence type="ECO:0000259" key="7">
    <source>
        <dbReference type="PROSITE" id="PS50071"/>
    </source>
</evidence>
<sequence>MKGSFSIDSLLSNTDSEKAHGNDSSQRPLRTPDACSPRIPSSGSSNDSTPSPGCRMSPELSDRNSRTLLKNGFIPRPGLINGHHPTMLHSNPMALQGLLQAQAQYLNALNGHIPGNVPGHHNLPILSGSAFHTPAEQAYKMAQAHGMQPYLNEWMARGGMFMSRMMDYSAQTQSNLMGKTRRPRTAFTSQQLLELERQFKMNKYLSRPKRFEVATSLMLTETQVKIWFQNRRMKWKRSKKVGVDAAKKDDAPESKSSSSNQELKEARDLEDIERDSDIDMSDDPDIDDIDIEDTESRDEEVNDKDSTINSHGVLGQPSAYTQGVVSQLPGYSQGVPCQPTSYSLNGLVCFAGEKTVLQPAIS</sequence>
<evidence type="ECO:0000256" key="6">
    <source>
        <dbReference type="SAM" id="MobiDB-lite"/>
    </source>
</evidence>
<dbReference type="PANTHER" id="PTHR24335">
    <property type="entry name" value="MOTOR NEURON AND PANCREAS HOMEOBOX PROTEIN"/>
    <property type="match status" value="1"/>
</dbReference>
<dbReference type="InterPro" id="IPR017970">
    <property type="entry name" value="Homeobox_CS"/>
</dbReference>
<evidence type="ECO:0000256" key="5">
    <source>
        <dbReference type="RuleBase" id="RU000682"/>
    </source>
</evidence>
<evidence type="ECO:0000256" key="2">
    <source>
        <dbReference type="ARBA" id="ARBA00023155"/>
    </source>
</evidence>
<reference evidence="8" key="1">
    <citation type="journal article" date="2021" name="Genome Biol. Evol.">
        <title>A High-Quality Reference Genome for a Parasitic Bivalve with Doubly Uniparental Inheritance (Bivalvia: Unionida).</title>
        <authorList>
            <person name="Smith C.H."/>
        </authorList>
    </citation>
    <scope>NUCLEOTIDE SEQUENCE</scope>
    <source>
        <strain evidence="8">CHS0354</strain>
    </source>
</reference>
<evidence type="ECO:0000256" key="1">
    <source>
        <dbReference type="ARBA" id="ARBA00023125"/>
    </source>
</evidence>
<dbReference type="InterPro" id="IPR020479">
    <property type="entry name" value="HD_metazoa"/>
</dbReference>
<feature type="compositionally biased region" description="Low complexity" evidence="6">
    <location>
        <begin position="40"/>
        <end position="52"/>
    </location>
</feature>
<evidence type="ECO:0000313" key="8">
    <source>
        <dbReference type="EMBL" id="KAK3605937.1"/>
    </source>
</evidence>
<feature type="domain" description="Homeobox" evidence="7">
    <location>
        <begin position="178"/>
        <end position="238"/>
    </location>
</feature>
<dbReference type="GO" id="GO:1990837">
    <property type="term" value="F:sequence-specific double-stranded DNA binding"/>
    <property type="evidence" value="ECO:0007669"/>
    <property type="project" value="TreeGrafter"/>
</dbReference>
<accession>A0AAE0T8R3</accession>
<comment type="subcellular location">
    <subcellularLocation>
        <location evidence="4 5">Nucleus</location>
    </subcellularLocation>
</comment>
<dbReference type="InterPro" id="IPR042768">
    <property type="entry name" value="MNX1/Ceh-12"/>
</dbReference>
<dbReference type="PANTHER" id="PTHR24335:SF4">
    <property type="entry name" value="EXTRA-EXTRA"/>
    <property type="match status" value="1"/>
</dbReference>
<organism evidence="8 9">
    <name type="scientific">Potamilus streckersoni</name>
    <dbReference type="NCBI Taxonomy" id="2493646"/>
    <lineage>
        <taxon>Eukaryota</taxon>
        <taxon>Metazoa</taxon>
        <taxon>Spiralia</taxon>
        <taxon>Lophotrochozoa</taxon>
        <taxon>Mollusca</taxon>
        <taxon>Bivalvia</taxon>
        <taxon>Autobranchia</taxon>
        <taxon>Heteroconchia</taxon>
        <taxon>Palaeoheterodonta</taxon>
        <taxon>Unionida</taxon>
        <taxon>Unionoidea</taxon>
        <taxon>Unionidae</taxon>
        <taxon>Ambleminae</taxon>
        <taxon>Lampsilini</taxon>
        <taxon>Potamilus</taxon>
    </lineage>
</organism>
<dbReference type="FunFam" id="1.10.10.60:FF:000357">
    <property type="entry name" value="Motor neuron and pancreas homeobox 1"/>
    <property type="match status" value="1"/>
</dbReference>
<evidence type="ECO:0000256" key="3">
    <source>
        <dbReference type="ARBA" id="ARBA00023242"/>
    </source>
</evidence>
<dbReference type="SUPFAM" id="SSF46689">
    <property type="entry name" value="Homeodomain-like"/>
    <property type="match status" value="1"/>
</dbReference>
<feature type="region of interest" description="Disordered" evidence="6">
    <location>
        <begin position="239"/>
        <end position="315"/>
    </location>
</feature>
<keyword evidence="9" id="KW-1185">Reference proteome</keyword>
<dbReference type="EMBL" id="JAEAOA010001198">
    <property type="protein sequence ID" value="KAK3605937.1"/>
    <property type="molecule type" value="Genomic_DNA"/>
</dbReference>
<feature type="region of interest" description="Disordered" evidence="6">
    <location>
        <begin position="1"/>
        <end position="62"/>
    </location>
</feature>
<gene>
    <name evidence="8" type="ORF">CHS0354_019606</name>
</gene>
<dbReference type="Pfam" id="PF00046">
    <property type="entry name" value="Homeodomain"/>
    <property type="match status" value="1"/>
</dbReference>
<dbReference type="GO" id="GO:0007417">
    <property type="term" value="P:central nervous system development"/>
    <property type="evidence" value="ECO:0007669"/>
    <property type="project" value="TreeGrafter"/>
</dbReference>
<comment type="caution">
    <text evidence="8">The sequence shown here is derived from an EMBL/GenBank/DDBJ whole genome shotgun (WGS) entry which is preliminary data.</text>
</comment>
<dbReference type="InterPro" id="IPR001356">
    <property type="entry name" value="HD"/>
</dbReference>
<feature type="compositionally biased region" description="Acidic residues" evidence="6">
    <location>
        <begin position="270"/>
        <end position="302"/>
    </location>
</feature>
<dbReference type="GO" id="GO:0000981">
    <property type="term" value="F:DNA-binding transcription factor activity, RNA polymerase II-specific"/>
    <property type="evidence" value="ECO:0007669"/>
    <property type="project" value="InterPro"/>
</dbReference>
<dbReference type="Proteomes" id="UP001195483">
    <property type="component" value="Unassembled WGS sequence"/>
</dbReference>
<dbReference type="PROSITE" id="PS50071">
    <property type="entry name" value="HOMEOBOX_2"/>
    <property type="match status" value="1"/>
</dbReference>
<dbReference type="Gene3D" id="1.10.10.60">
    <property type="entry name" value="Homeodomain-like"/>
    <property type="match status" value="1"/>
</dbReference>
<keyword evidence="2 4" id="KW-0371">Homeobox</keyword>
<feature type="compositionally biased region" description="Polar residues" evidence="6">
    <location>
        <begin position="1"/>
        <end position="14"/>
    </location>
</feature>
<evidence type="ECO:0000256" key="4">
    <source>
        <dbReference type="PROSITE-ProRule" id="PRU00108"/>
    </source>
</evidence>
<reference evidence="8" key="3">
    <citation type="submission" date="2023-05" db="EMBL/GenBank/DDBJ databases">
        <authorList>
            <person name="Smith C.H."/>
        </authorList>
    </citation>
    <scope>NUCLEOTIDE SEQUENCE</scope>
    <source>
        <strain evidence="8">CHS0354</strain>
        <tissue evidence="8">Mantle</tissue>
    </source>
</reference>
<feature type="compositionally biased region" description="Basic and acidic residues" evidence="6">
    <location>
        <begin position="241"/>
        <end position="253"/>
    </location>
</feature>
<feature type="DNA-binding region" description="Homeobox" evidence="4">
    <location>
        <begin position="180"/>
        <end position="239"/>
    </location>
</feature>
<evidence type="ECO:0000313" key="9">
    <source>
        <dbReference type="Proteomes" id="UP001195483"/>
    </source>
</evidence>
<protein>
    <recommendedName>
        <fullName evidence="7">Homeobox domain-containing protein</fullName>
    </recommendedName>
</protein>
<dbReference type="PRINTS" id="PR00024">
    <property type="entry name" value="HOMEOBOX"/>
</dbReference>
<dbReference type="AlphaFoldDB" id="A0AAE0T8R3"/>
<proteinExistence type="predicted"/>
<dbReference type="GO" id="GO:0048812">
    <property type="term" value="P:neuron projection morphogenesis"/>
    <property type="evidence" value="ECO:0007669"/>
    <property type="project" value="TreeGrafter"/>
</dbReference>